<dbReference type="EMBL" id="CP023702">
    <property type="protein sequence ID" value="QEU72223.1"/>
    <property type="molecule type" value="Genomic_DNA"/>
</dbReference>
<organism evidence="3 4">
    <name type="scientific">Streptomyces nitrosporeus</name>
    <dbReference type="NCBI Taxonomy" id="28894"/>
    <lineage>
        <taxon>Bacteria</taxon>
        <taxon>Bacillati</taxon>
        <taxon>Actinomycetota</taxon>
        <taxon>Actinomycetes</taxon>
        <taxon>Kitasatosporales</taxon>
        <taxon>Streptomycetaceae</taxon>
        <taxon>Streptomyces</taxon>
    </lineage>
</organism>
<dbReference type="Gene3D" id="2.80.10.50">
    <property type="match status" value="2"/>
</dbReference>
<dbReference type="InterPro" id="IPR000772">
    <property type="entry name" value="Ricin_B_lectin"/>
</dbReference>
<sequence>MRCPCAPAPDAIRRKGPGQSSPAPEGGPVPSRPGHPRCRPLSPGCPVPEGPRHWRGGCHRTGRPSIVQGDSAMKACTSGVLPRAFTVLVAALAVVLGLTAQTGTAKAAGQAGLAGLTFTSAGNGRNLDVQNGNTGNGVFVVTNSAPGYHQQWNADKQADGSFTLSNAHTGKCVAAGLPLRQQACSGAAAQRWYFQPVSGATDTFMIRNAGDNKCVDIFLNAQYDDAWTQTYGCNGSKAQQWVISSSATGDAFRAAVEYASKRCQKDAATCSWTKGSQAPAEPLPTECVSPVWYNGTGAPVPWTFSLTTTHGWSSEISVSFSSSLTVGDPSPVQTSVALTTEGKVTYSLGEELGNSLEITVPSGHYGWVALSELATKVTGQWTFDANGYPWKAQDTVTVPLTSDDQGHAGVYLAKTATEFTTCGG</sequence>
<feature type="domain" description="Ricin B lectin" evidence="2">
    <location>
        <begin position="114"/>
        <end position="244"/>
    </location>
</feature>
<name>A0A5J6F8A6_9ACTN</name>
<feature type="region of interest" description="Disordered" evidence="1">
    <location>
        <begin position="1"/>
        <end position="44"/>
    </location>
</feature>
<proteinExistence type="predicted"/>
<dbReference type="CDD" id="cd00161">
    <property type="entry name" value="beta-trefoil_Ricin-like"/>
    <property type="match status" value="1"/>
</dbReference>
<gene>
    <name evidence="3" type="ORF">CP967_09740</name>
</gene>
<accession>A0A5J6F8A6</accession>
<dbReference type="KEGG" id="snk:CP967_09740"/>
<dbReference type="Proteomes" id="UP000326178">
    <property type="component" value="Chromosome"/>
</dbReference>
<dbReference type="OrthoDB" id="4302866at2"/>
<dbReference type="Pfam" id="PF00652">
    <property type="entry name" value="Ricin_B_lectin"/>
    <property type="match status" value="1"/>
</dbReference>
<dbReference type="AlphaFoldDB" id="A0A5J6F8A6"/>
<keyword evidence="4" id="KW-1185">Reference proteome</keyword>
<evidence type="ECO:0000259" key="2">
    <source>
        <dbReference type="SMART" id="SM00458"/>
    </source>
</evidence>
<protein>
    <recommendedName>
        <fullName evidence="2">Ricin B lectin domain-containing protein</fullName>
    </recommendedName>
</protein>
<evidence type="ECO:0000256" key="1">
    <source>
        <dbReference type="SAM" id="MobiDB-lite"/>
    </source>
</evidence>
<dbReference type="PROSITE" id="PS50231">
    <property type="entry name" value="RICIN_B_LECTIN"/>
    <property type="match status" value="1"/>
</dbReference>
<dbReference type="SUPFAM" id="SSF50370">
    <property type="entry name" value="Ricin B-like lectins"/>
    <property type="match status" value="1"/>
</dbReference>
<evidence type="ECO:0000313" key="4">
    <source>
        <dbReference type="Proteomes" id="UP000326178"/>
    </source>
</evidence>
<dbReference type="SMART" id="SM00458">
    <property type="entry name" value="RICIN"/>
    <property type="match status" value="1"/>
</dbReference>
<evidence type="ECO:0000313" key="3">
    <source>
        <dbReference type="EMBL" id="QEU72223.1"/>
    </source>
</evidence>
<reference evidence="3 4" key="1">
    <citation type="submission" date="2017-09" db="EMBL/GenBank/DDBJ databases">
        <authorList>
            <person name="Lee N."/>
            <person name="Cho B.-K."/>
        </authorList>
    </citation>
    <scope>NUCLEOTIDE SEQUENCE [LARGE SCALE GENOMIC DNA]</scope>
    <source>
        <strain evidence="3 4">ATCC 12769</strain>
    </source>
</reference>
<dbReference type="InterPro" id="IPR035992">
    <property type="entry name" value="Ricin_B-like_lectins"/>
</dbReference>